<dbReference type="InterPro" id="IPR022966">
    <property type="entry name" value="RNase_II/R_CS"/>
</dbReference>
<feature type="region of interest" description="Disordered" evidence="15">
    <location>
        <begin position="1231"/>
        <end position="1254"/>
    </location>
</feature>
<dbReference type="InterPro" id="IPR050180">
    <property type="entry name" value="RNR_Ribonuclease"/>
</dbReference>
<dbReference type="GO" id="GO:0000175">
    <property type="term" value="F:3'-5'-RNA exonuclease activity"/>
    <property type="evidence" value="ECO:0007669"/>
    <property type="project" value="UniProtKB-ARBA"/>
</dbReference>
<dbReference type="GO" id="GO:0000176">
    <property type="term" value="C:nuclear exosome (RNase complex)"/>
    <property type="evidence" value="ECO:0007669"/>
    <property type="project" value="UniProtKB-ARBA"/>
</dbReference>
<evidence type="ECO:0000256" key="15">
    <source>
        <dbReference type="SAM" id="MobiDB-lite"/>
    </source>
</evidence>
<feature type="region of interest" description="Disordered" evidence="15">
    <location>
        <begin position="183"/>
        <end position="216"/>
    </location>
</feature>
<dbReference type="STRING" id="554055.A0A2P6V4Y1"/>
<evidence type="ECO:0000256" key="5">
    <source>
        <dbReference type="ARBA" id="ARBA00022552"/>
    </source>
</evidence>
<dbReference type="PANTHER" id="PTHR23355:SF30">
    <property type="entry name" value="DIS3-LIKE EXONUCLEASE 1"/>
    <property type="match status" value="1"/>
</dbReference>
<dbReference type="OrthoDB" id="372421at2759"/>
<dbReference type="EMBL" id="LHPF02000029">
    <property type="protein sequence ID" value="PSC69151.1"/>
    <property type="molecule type" value="Genomic_DNA"/>
</dbReference>
<feature type="region of interest" description="Disordered" evidence="15">
    <location>
        <begin position="440"/>
        <end position="477"/>
    </location>
</feature>
<comment type="subcellular location">
    <subcellularLocation>
        <location evidence="2">Nucleus</location>
    </subcellularLocation>
</comment>
<keyword evidence="6" id="KW-0540">Nuclease</keyword>
<comment type="caution">
    <text evidence="17">The sequence shown here is derived from an EMBL/GenBank/DDBJ whole genome shotgun (WGS) entry which is preliminary data.</text>
</comment>
<feature type="compositionally biased region" description="Low complexity" evidence="15">
    <location>
        <begin position="193"/>
        <end position="212"/>
    </location>
</feature>
<proteinExistence type="inferred from homology"/>
<dbReference type="PANTHER" id="PTHR23355">
    <property type="entry name" value="RIBONUCLEASE"/>
    <property type="match status" value="1"/>
</dbReference>
<evidence type="ECO:0000259" key="16">
    <source>
        <dbReference type="SMART" id="SM00955"/>
    </source>
</evidence>
<dbReference type="InterPro" id="IPR041505">
    <property type="entry name" value="Dis3_CSD2"/>
</dbReference>
<keyword evidence="18" id="KW-1185">Reference proteome</keyword>
<protein>
    <recommendedName>
        <fullName evidence="4">DIS3-like exonuclease 1</fullName>
    </recommendedName>
    <alternativeName>
        <fullName evidence="13">Ribosomal RNA-processing protein 44</fullName>
    </alternativeName>
</protein>
<dbReference type="Gene3D" id="3.40.50.1010">
    <property type="entry name" value="5'-nuclease"/>
    <property type="match status" value="1"/>
</dbReference>
<evidence type="ECO:0000313" key="18">
    <source>
        <dbReference type="Proteomes" id="UP000239649"/>
    </source>
</evidence>
<feature type="compositionally biased region" description="Gly residues" evidence="15">
    <location>
        <begin position="447"/>
        <end position="456"/>
    </location>
</feature>
<evidence type="ECO:0000256" key="10">
    <source>
        <dbReference type="ARBA" id="ARBA00022842"/>
    </source>
</evidence>
<keyword evidence="11" id="KW-0694">RNA-binding</keyword>
<name>A0A2P6V4Y1_9CHLO</name>
<keyword evidence="7" id="KW-0378">Hydrolase</keyword>
<sequence length="1323" mass="137246">METPKLLPEAGWMERRTLPAFRYRKRSRLVMDTAEEAYVRCDVACGSPACRSCAPTSPALPAAPRHLLLPDAATLVGCLELFELPEVEGAVLLSSVLRELHEGGNMRRTARLRALYSDKRRRNFLFDNLHCAATAPRARAERRGGMALLAAAEWYYEHVGRRLPVVVLSDALAEQFGAAAGTGSAGGGGGGAAATRAQAAQQARQAQHAEPAGEAEDAELEALLSQMQIGGGSTKASSGTAGAGAAAGPAAAAAAGGAGGGRDQGIACLLDSLGLGHAPAMAAAAPPPPPQPPAQQQLQPARQPPVQPLALEPGVHILSALDYWGGCWGHLPAAADVLDSLVQSRAAEGQQQQQQQSREGGGVGGDAFWPHLSSAALEAGLASGALLAGTLAVSRRLRDDATVTVGGQQLLVSGRSGVNRAVHGDRVAVRLLPRDRWRPAGEAAAAAGGGGGGGDEGASAAGQGQEEEGEGEEDEHELMAAAGDGEADVAADAAGNADDGAEAPLGSAAGALRSAAAAGALQPTAEVVGILQRWAGEAVACIAEEDERALEARGESSRQESVLCVPTDRRLPRIRLRSRQLHRLLGQRLVLRLDGWELGSRYPHGHLVRSLGPINSLKSETDGVLVSSGVHWQPFSEGALRELPPVASAAQYMAAVPCAELAARRDLRGPQYLICSIDPPGCTDVDDALSVRWLEPGDSSGSGTSGRQLVEVGVHIADVSFFVRQGGMLDSEAASRCTTVYLVDRRLDMLPALLSEDLCSLRGGQDRFAVSVLWTLDADSFEVVDTWYGRTMIRSRCQLEYSQAQDLMEGRPPRCPEHDSVAPADRPALQRSLRLLAALAEHHRGVRLQAGAVELESAELRFATDAAGQPTTVQVKQEIAMMKIVAEMMILANAAVGARIAAAFPGAALLRRHPPPRRQAFEEVSALCDSLGHPLDFDSPPTLAASLAAAAAAAPPAVGSLILSLATRAMSDAEYFCTGEAGRGGGFSHFGLALPFYTHFTSPIRRYADVVVHRQLLAAVAADAAAFPGGGPADGASAVGASAGLLPAVPPPLPGGEVAARAQVMNERHRTAKRAQKECADLYLLLLLHSKPHVESATVYGLRRGALLLFVPKYHLKAVVHLTDKHGVCRPPLRGPGDEASDDPYVAAYRRSLTVVAAGAAGGGGSGSGGGAPAEEQQLSEVSVVEAGCGATVAAFYPLQRVWVQLSADGSRAHGPRLRLRLLADSHPDAAQAARMEAAGTPAQPSLPSASGTIADGAADASAALPSGEALARTLRRLQARAARLQLRAGACAPGGQRSERRGAAAAAATQQAMALQQQLVPG</sequence>
<keyword evidence="9" id="KW-0269">Exonuclease</keyword>
<dbReference type="InterPro" id="IPR001900">
    <property type="entry name" value="RNase_II/R"/>
</dbReference>
<dbReference type="Pfam" id="PF00773">
    <property type="entry name" value="RNB"/>
    <property type="match status" value="1"/>
</dbReference>
<evidence type="ECO:0000256" key="7">
    <source>
        <dbReference type="ARBA" id="ARBA00022801"/>
    </source>
</evidence>
<evidence type="ECO:0000256" key="2">
    <source>
        <dbReference type="ARBA" id="ARBA00004123"/>
    </source>
</evidence>
<dbReference type="GO" id="GO:0006364">
    <property type="term" value="P:rRNA processing"/>
    <property type="evidence" value="ECO:0007669"/>
    <property type="project" value="UniProtKB-KW"/>
</dbReference>
<dbReference type="Gene3D" id="2.40.50.700">
    <property type="match status" value="1"/>
</dbReference>
<comment type="similarity">
    <text evidence="3 14">Belongs to the RNR ribonuclease family.</text>
</comment>
<evidence type="ECO:0000256" key="12">
    <source>
        <dbReference type="ARBA" id="ARBA00023242"/>
    </source>
</evidence>
<comment type="cofactor">
    <cofactor evidence="1">
        <name>Mg(2+)</name>
        <dbReference type="ChEBI" id="CHEBI:18420"/>
    </cofactor>
</comment>
<dbReference type="Proteomes" id="UP000239649">
    <property type="component" value="Unassembled WGS sequence"/>
</dbReference>
<evidence type="ECO:0000256" key="14">
    <source>
        <dbReference type="RuleBase" id="RU003901"/>
    </source>
</evidence>
<dbReference type="FunFam" id="2.40.50.700:FF:000001">
    <property type="entry name" value="Exosome complex exonuclease exoribonuclease (Rrp44)"/>
    <property type="match status" value="1"/>
</dbReference>
<gene>
    <name evidence="17" type="ORF">C2E20_7293</name>
</gene>
<feature type="compositionally biased region" description="Low complexity" evidence="15">
    <location>
        <begin position="345"/>
        <end position="358"/>
    </location>
</feature>
<keyword evidence="12" id="KW-0539">Nucleus</keyword>
<evidence type="ECO:0000256" key="9">
    <source>
        <dbReference type="ARBA" id="ARBA00022839"/>
    </source>
</evidence>
<evidence type="ECO:0000256" key="13">
    <source>
        <dbReference type="ARBA" id="ARBA00077930"/>
    </source>
</evidence>
<dbReference type="SUPFAM" id="SSF50249">
    <property type="entry name" value="Nucleic acid-binding proteins"/>
    <property type="match status" value="2"/>
</dbReference>
<keyword evidence="10" id="KW-0460">Magnesium</keyword>
<reference evidence="17 18" key="1">
    <citation type="journal article" date="2018" name="Plant J.">
        <title>Genome sequences of Chlorella sorokiniana UTEX 1602 and Micractinium conductrix SAG 241.80: implications to maltose excretion by a green alga.</title>
        <authorList>
            <person name="Arriola M.B."/>
            <person name="Velmurugan N."/>
            <person name="Zhang Y."/>
            <person name="Plunkett M.H."/>
            <person name="Hondzo H."/>
            <person name="Barney B.M."/>
        </authorList>
    </citation>
    <scope>NUCLEOTIDE SEQUENCE [LARGE SCALE GENOMIC DNA]</scope>
    <source>
        <strain evidence="17 18">SAG 241.80</strain>
    </source>
</reference>
<dbReference type="GO" id="GO:0000956">
    <property type="term" value="P:nuclear-transcribed mRNA catabolic process"/>
    <property type="evidence" value="ECO:0007669"/>
    <property type="project" value="UniProtKB-ARBA"/>
</dbReference>
<organism evidence="17 18">
    <name type="scientific">Micractinium conductrix</name>
    <dbReference type="NCBI Taxonomy" id="554055"/>
    <lineage>
        <taxon>Eukaryota</taxon>
        <taxon>Viridiplantae</taxon>
        <taxon>Chlorophyta</taxon>
        <taxon>core chlorophytes</taxon>
        <taxon>Trebouxiophyceae</taxon>
        <taxon>Chlorellales</taxon>
        <taxon>Chlorellaceae</taxon>
        <taxon>Chlorella clade</taxon>
        <taxon>Micractinium</taxon>
    </lineage>
</organism>
<feature type="compositionally biased region" description="Acidic residues" evidence="15">
    <location>
        <begin position="465"/>
        <end position="476"/>
    </location>
</feature>
<evidence type="ECO:0000256" key="1">
    <source>
        <dbReference type="ARBA" id="ARBA00001946"/>
    </source>
</evidence>
<feature type="region of interest" description="Disordered" evidence="15">
    <location>
        <begin position="279"/>
        <end position="306"/>
    </location>
</feature>
<dbReference type="InterPro" id="IPR012340">
    <property type="entry name" value="NA-bd_OB-fold"/>
</dbReference>
<dbReference type="GO" id="GO:0003723">
    <property type="term" value="F:RNA binding"/>
    <property type="evidence" value="ECO:0007669"/>
    <property type="project" value="UniProtKB-KW"/>
</dbReference>
<accession>A0A2P6V4Y1</accession>
<dbReference type="SMART" id="SM00955">
    <property type="entry name" value="RNB"/>
    <property type="match status" value="1"/>
</dbReference>
<evidence type="ECO:0000256" key="4">
    <source>
        <dbReference type="ARBA" id="ARBA00016366"/>
    </source>
</evidence>
<evidence type="ECO:0000313" key="17">
    <source>
        <dbReference type="EMBL" id="PSC69151.1"/>
    </source>
</evidence>
<keyword evidence="8" id="KW-0271">Exosome</keyword>
<dbReference type="PROSITE" id="PS01175">
    <property type="entry name" value="RIBONUCLEASE_II"/>
    <property type="match status" value="1"/>
</dbReference>
<evidence type="ECO:0000256" key="8">
    <source>
        <dbReference type="ARBA" id="ARBA00022835"/>
    </source>
</evidence>
<feature type="compositionally biased region" description="Gly residues" evidence="15">
    <location>
        <begin position="183"/>
        <end position="192"/>
    </location>
</feature>
<evidence type="ECO:0000256" key="3">
    <source>
        <dbReference type="ARBA" id="ARBA00005785"/>
    </source>
</evidence>
<dbReference type="Gene3D" id="2.40.50.690">
    <property type="match status" value="1"/>
</dbReference>
<keyword evidence="5" id="KW-0698">rRNA processing</keyword>
<evidence type="ECO:0000256" key="11">
    <source>
        <dbReference type="ARBA" id="ARBA00022884"/>
    </source>
</evidence>
<dbReference type="Pfam" id="PF17849">
    <property type="entry name" value="OB_Dis3"/>
    <property type="match status" value="1"/>
</dbReference>
<evidence type="ECO:0000256" key="6">
    <source>
        <dbReference type="ARBA" id="ARBA00022722"/>
    </source>
</evidence>
<feature type="domain" description="RNB" evidence="16">
    <location>
        <begin position="664"/>
        <end position="1022"/>
    </location>
</feature>
<feature type="region of interest" description="Disordered" evidence="15">
    <location>
        <begin position="345"/>
        <end position="367"/>
    </location>
</feature>